<feature type="compositionally biased region" description="Polar residues" evidence="1">
    <location>
        <begin position="18"/>
        <end position="34"/>
    </location>
</feature>
<dbReference type="OrthoDB" id="2754015at2759"/>
<proteinExistence type="predicted"/>
<protein>
    <submittedName>
        <fullName evidence="3">Uncharacterized protein</fullName>
    </submittedName>
</protein>
<feature type="transmembrane region" description="Helical" evidence="2">
    <location>
        <begin position="92"/>
        <end position="110"/>
    </location>
</feature>
<evidence type="ECO:0000256" key="2">
    <source>
        <dbReference type="SAM" id="Phobius"/>
    </source>
</evidence>
<keyword evidence="2" id="KW-0472">Membrane</keyword>
<keyword evidence="2" id="KW-1133">Transmembrane helix</keyword>
<name>A0A1M2W0B2_TRAPU</name>
<evidence type="ECO:0000256" key="1">
    <source>
        <dbReference type="SAM" id="MobiDB-lite"/>
    </source>
</evidence>
<evidence type="ECO:0000313" key="4">
    <source>
        <dbReference type="Proteomes" id="UP000184267"/>
    </source>
</evidence>
<dbReference type="Proteomes" id="UP000184267">
    <property type="component" value="Unassembled WGS sequence"/>
</dbReference>
<dbReference type="EMBL" id="MNAD01000413">
    <property type="protein sequence ID" value="OJT13295.1"/>
    <property type="molecule type" value="Genomic_DNA"/>
</dbReference>
<keyword evidence="2" id="KW-0812">Transmembrane</keyword>
<reference evidence="3 4" key="1">
    <citation type="submission" date="2016-10" db="EMBL/GenBank/DDBJ databases">
        <title>Genome sequence of the basidiomycete white-rot fungus Trametes pubescens.</title>
        <authorList>
            <person name="Makela M.R."/>
            <person name="Granchi Z."/>
            <person name="Peng M."/>
            <person name="De Vries R.P."/>
            <person name="Grigoriev I."/>
            <person name="Riley R."/>
            <person name="Hilden K."/>
        </authorList>
    </citation>
    <scope>NUCLEOTIDE SEQUENCE [LARGE SCALE GENOMIC DNA]</scope>
    <source>
        <strain evidence="3 4">FBCC735</strain>
    </source>
</reference>
<dbReference type="AlphaFoldDB" id="A0A1M2W0B2"/>
<feature type="transmembrane region" description="Helical" evidence="2">
    <location>
        <begin position="54"/>
        <end position="72"/>
    </location>
</feature>
<feature type="compositionally biased region" description="Basic and acidic residues" evidence="1">
    <location>
        <begin position="1"/>
        <end position="11"/>
    </location>
</feature>
<feature type="region of interest" description="Disordered" evidence="1">
    <location>
        <begin position="1"/>
        <end position="43"/>
    </location>
</feature>
<keyword evidence="4" id="KW-1185">Reference proteome</keyword>
<gene>
    <name evidence="3" type="ORF">TRAPUB_10061</name>
</gene>
<sequence>MQDAHEPERRWRWPGSIGQFSTPLDHQNRAPQSGKQEHLSIGPEDPCKWPPERICFILGIMCFPLWVLGAFWRWREEFEPFADLHKWRCQVMLMMASVIATGLAVVQVTFRET</sequence>
<evidence type="ECO:0000313" key="3">
    <source>
        <dbReference type="EMBL" id="OJT13295.1"/>
    </source>
</evidence>
<organism evidence="3 4">
    <name type="scientific">Trametes pubescens</name>
    <name type="common">White-rot fungus</name>
    <dbReference type="NCBI Taxonomy" id="154538"/>
    <lineage>
        <taxon>Eukaryota</taxon>
        <taxon>Fungi</taxon>
        <taxon>Dikarya</taxon>
        <taxon>Basidiomycota</taxon>
        <taxon>Agaricomycotina</taxon>
        <taxon>Agaricomycetes</taxon>
        <taxon>Polyporales</taxon>
        <taxon>Polyporaceae</taxon>
        <taxon>Trametes</taxon>
    </lineage>
</organism>
<comment type="caution">
    <text evidence="3">The sequence shown here is derived from an EMBL/GenBank/DDBJ whole genome shotgun (WGS) entry which is preliminary data.</text>
</comment>
<accession>A0A1M2W0B2</accession>